<evidence type="ECO:0000259" key="7">
    <source>
        <dbReference type="Pfam" id="PF00884"/>
    </source>
</evidence>
<keyword evidence="3" id="KW-0479">Metal-binding</keyword>
<dbReference type="PANTHER" id="PTHR42693">
    <property type="entry name" value="ARYLSULFATASE FAMILY MEMBER"/>
    <property type="match status" value="1"/>
</dbReference>
<keyword evidence="9" id="KW-1185">Reference proteome</keyword>
<comment type="cofactor">
    <cofactor evidence="1">
        <name>Ca(2+)</name>
        <dbReference type="ChEBI" id="CHEBI:29108"/>
    </cofactor>
</comment>
<evidence type="ECO:0000256" key="4">
    <source>
        <dbReference type="ARBA" id="ARBA00022729"/>
    </source>
</evidence>
<dbReference type="RefSeq" id="WP_346757143.1">
    <property type="nucleotide sequence ID" value="NZ_JAUJEB010000001.1"/>
</dbReference>
<dbReference type="InterPro" id="IPR000917">
    <property type="entry name" value="Sulfatase_N"/>
</dbReference>
<dbReference type="InterPro" id="IPR024607">
    <property type="entry name" value="Sulfatase_CS"/>
</dbReference>
<dbReference type="Pfam" id="PF00884">
    <property type="entry name" value="Sulfatase"/>
    <property type="match status" value="1"/>
</dbReference>
<evidence type="ECO:0000256" key="1">
    <source>
        <dbReference type="ARBA" id="ARBA00001913"/>
    </source>
</evidence>
<comment type="caution">
    <text evidence="8">The sequence shown here is derived from an EMBL/GenBank/DDBJ whole genome shotgun (WGS) entry which is preliminary data.</text>
</comment>
<dbReference type="Gene3D" id="3.40.720.10">
    <property type="entry name" value="Alkaline Phosphatase, subunit A"/>
    <property type="match status" value="1"/>
</dbReference>
<dbReference type="CDD" id="cd16155">
    <property type="entry name" value="sulfatase_like"/>
    <property type="match status" value="1"/>
</dbReference>
<sequence>MITSTVKYLNNLWAFTFWIFLFGSYAYDACSQQKTKKNNPNVLLIYTDDHRFSGIHALGKQQVQTPHMDELANQGIAFTNTYLMGSFSGATCIPSRAMLLTGKQLFELEGRGGTIPAEHTTIGETFQQAGYHTHIIGKWHQDNRSLSRSFDTGEKIMGRGVYLTDHFRMPYWDWDKDGDFKKDQAYLLVYDKAGKIDRRALTDKDTRGPTGTEKTGPHTSEVFAGHAVDFIRKYKRKTPFFMYLAFHAPHDPRQAPKKYRDMYPPDQITLPPSYLPQHPFDNGDMTLRDEALAPWPRTPEIARKHLSDYYAIITHLDDQIGRVIAALKESGNYENTIIVLAGDSGLAVGCHGLLGKQSLYQEDGIHVPFIISGSQIRNKGESDALCYIHDIFPTICDLAKVPVPASVTGKSLLPVINKEARQIRNDTYHAYKQFQRAYRKDDYKLIEHVRAKDFNKNTGEKLAGSRVTQLFNVREDPWEINDLSFLPAYKELLNNMKEAMRQKAIELGDDKNKIGEKYDFWDFY</sequence>
<dbReference type="PANTHER" id="PTHR42693:SF42">
    <property type="entry name" value="ARYLSULFATASE G"/>
    <property type="match status" value="1"/>
</dbReference>
<dbReference type="Proteomes" id="UP001172083">
    <property type="component" value="Unassembled WGS sequence"/>
</dbReference>
<evidence type="ECO:0000313" key="9">
    <source>
        <dbReference type="Proteomes" id="UP001172083"/>
    </source>
</evidence>
<keyword evidence="4" id="KW-0732">Signal</keyword>
<dbReference type="SUPFAM" id="SSF53649">
    <property type="entry name" value="Alkaline phosphatase-like"/>
    <property type="match status" value="1"/>
</dbReference>
<evidence type="ECO:0000256" key="5">
    <source>
        <dbReference type="ARBA" id="ARBA00022801"/>
    </source>
</evidence>
<keyword evidence="5" id="KW-0378">Hydrolase</keyword>
<dbReference type="InterPro" id="IPR050738">
    <property type="entry name" value="Sulfatase"/>
</dbReference>
<protein>
    <submittedName>
        <fullName evidence="8">Sulfatase-like hydrolase/transferase</fullName>
    </submittedName>
</protein>
<comment type="similarity">
    <text evidence="2">Belongs to the sulfatase family.</text>
</comment>
<evidence type="ECO:0000256" key="6">
    <source>
        <dbReference type="ARBA" id="ARBA00022837"/>
    </source>
</evidence>
<organism evidence="8 9">
    <name type="scientific">Agaribacillus aureus</name>
    <dbReference type="NCBI Taxonomy" id="3051825"/>
    <lineage>
        <taxon>Bacteria</taxon>
        <taxon>Pseudomonadati</taxon>
        <taxon>Bacteroidota</taxon>
        <taxon>Cytophagia</taxon>
        <taxon>Cytophagales</taxon>
        <taxon>Splendidivirgaceae</taxon>
        <taxon>Agaribacillus</taxon>
    </lineage>
</organism>
<keyword evidence="6" id="KW-0106">Calcium</keyword>
<dbReference type="EMBL" id="JAUJEB010000001">
    <property type="protein sequence ID" value="MDN5211815.1"/>
    <property type="molecule type" value="Genomic_DNA"/>
</dbReference>
<evidence type="ECO:0000313" key="8">
    <source>
        <dbReference type="EMBL" id="MDN5211815.1"/>
    </source>
</evidence>
<evidence type="ECO:0000256" key="3">
    <source>
        <dbReference type="ARBA" id="ARBA00022723"/>
    </source>
</evidence>
<feature type="domain" description="Sulfatase N-terminal" evidence="7">
    <location>
        <begin position="40"/>
        <end position="400"/>
    </location>
</feature>
<evidence type="ECO:0000256" key="2">
    <source>
        <dbReference type="ARBA" id="ARBA00008779"/>
    </source>
</evidence>
<accession>A0ABT8L284</accession>
<proteinExistence type="inferred from homology"/>
<gene>
    <name evidence="8" type="ORF">QQ020_07125</name>
</gene>
<name>A0ABT8L284_9BACT</name>
<reference evidence="8" key="1">
    <citation type="submission" date="2023-06" db="EMBL/GenBank/DDBJ databases">
        <title>Genomic of Agaribacillus aureum.</title>
        <authorList>
            <person name="Wang G."/>
        </authorList>
    </citation>
    <scope>NUCLEOTIDE SEQUENCE</scope>
    <source>
        <strain evidence="8">BMA12</strain>
    </source>
</reference>
<dbReference type="PROSITE" id="PS00149">
    <property type="entry name" value="SULFATASE_2"/>
    <property type="match status" value="1"/>
</dbReference>
<dbReference type="InterPro" id="IPR017850">
    <property type="entry name" value="Alkaline_phosphatase_core_sf"/>
</dbReference>